<proteinExistence type="predicted"/>
<sequence length="207" mass="23265">MKNAFFVLLSFCLFTSTSFAQSSSYGSKNKVTAPANRNYNSDAPIKLKKVTIAKRVTVALPEDFTAMPDEGIAVKYPAARKPLGVYSSPNGQVDFSVSEKPTTFIARDLPLVKDIYKASIMRTFSEVQFIRDEVKTIDKKQMIVFEFVSTLKDENPNSNKAPVKKYTIIQYYIKAGKVMVFSFNAPAIWKDKWQKAANEVMNSIKVS</sequence>
<evidence type="ECO:0000256" key="1">
    <source>
        <dbReference type="SAM" id="SignalP"/>
    </source>
</evidence>
<keyword evidence="1" id="KW-0732">Signal</keyword>
<protein>
    <recommendedName>
        <fullName evidence="4">PsbP C-terminal domain-containing protein</fullName>
    </recommendedName>
</protein>
<evidence type="ECO:0008006" key="4">
    <source>
        <dbReference type="Google" id="ProtNLM"/>
    </source>
</evidence>
<dbReference type="RefSeq" id="WP_378015614.1">
    <property type="nucleotide sequence ID" value="NZ_JBHSKT010000001.1"/>
</dbReference>
<gene>
    <name evidence="2" type="ORF">ACFPIB_01340</name>
</gene>
<accession>A0ABW0E6V0</accession>
<feature type="signal peptide" evidence="1">
    <location>
        <begin position="1"/>
        <end position="20"/>
    </location>
</feature>
<evidence type="ECO:0000313" key="3">
    <source>
        <dbReference type="Proteomes" id="UP001596161"/>
    </source>
</evidence>
<organism evidence="2 3">
    <name type="scientific">Adhaeribacter terreus</name>
    <dbReference type="NCBI Taxonomy" id="529703"/>
    <lineage>
        <taxon>Bacteria</taxon>
        <taxon>Pseudomonadati</taxon>
        <taxon>Bacteroidota</taxon>
        <taxon>Cytophagia</taxon>
        <taxon>Cytophagales</taxon>
        <taxon>Hymenobacteraceae</taxon>
        <taxon>Adhaeribacter</taxon>
    </lineage>
</organism>
<name>A0ABW0E6V0_9BACT</name>
<comment type="caution">
    <text evidence="2">The sequence shown here is derived from an EMBL/GenBank/DDBJ whole genome shotgun (WGS) entry which is preliminary data.</text>
</comment>
<dbReference type="EMBL" id="JBHSKT010000001">
    <property type="protein sequence ID" value="MFC5269233.1"/>
    <property type="molecule type" value="Genomic_DNA"/>
</dbReference>
<evidence type="ECO:0000313" key="2">
    <source>
        <dbReference type="EMBL" id="MFC5269233.1"/>
    </source>
</evidence>
<feature type="chain" id="PRO_5046989539" description="PsbP C-terminal domain-containing protein" evidence="1">
    <location>
        <begin position="21"/>
        <end position="207"/>
    </location>
</feature>
<keyword evidence="3" id="KW-1185">Reference proteome</keyword>
<reference evidence="3" key="1">
    <citation type="journal article" date="2019" name="Int. J. Syst. Evol. Microbiol.">
        <title>The Global Catalogue of Microorganisms (GCM) 10K type strain sequencing project: providing services to taxonomists for standard genome sequencing and annotation.</title>
        <authorList>
            <consortium name="The Broad Institute Genomics Platform"/>
            <consortium name="The Broad Institute Genome Sequencing Center for Infectious Disease"/>
            <person name="Wu L."/>
            <person name="Ma J."/>
        </authorList>
    </citation>
    <scope>NUCLEOTIDE SEQUENCE [LARGE SCALE GENOMIC DNA]</scope>
    <source>
        <strain evidence="3">KACC 12602</strain>
    </source>
</reference>
<dbReference type="Proteomes" id="UP001596161">
    <property type="component" value="Unassembled WGS sequence"/>
</dbReference>